<dbReference type="InterPro" id="IPR050678">
    <property type="entry name" value="DNA_Partitioning_ATPase"/>
</dbReference>
<name>A0ABW5P0A8_9DEIO</name>
<protein>
    <submittedName>
        <fullName evidence="3">ParA family protein</fullName>
    </submittedName>
</protein>
<evidence type="ECO:0000313" key="4">
    <source>
        <dbReference type="Proteomes" id="UP001597475"/>
    </source>
</evidence>
<dbReference type="Proteomes" id="UP001597475">
    <property type="component" value="Unassembled WGS sequence"/>
</dbReference>
<feature type="compositionally biased region" description="Basic and acidic residues" evidence="1">
    <location>
        <begin position="152"/>
        <end position="162"/>
    </location>
</feature>
<dbReference type="InterPro" id="IPR027417">
    <property type="entry name" value="P-loop_NTPase"/>
</dbReference>
<organism evidence="3 4">
    <name type="scientific">Deinococcus taklimakanensis</name>
    <dbReference type="NCBI Taxonomy" id="536443"/>
    <lineage>
        <taxon>Bacteria</taxon>
        <taxon>Thermotogati</taxon>
        <taxon>Deinococcota</taxon>
        <taxon>Deinococci</taxon>
        <taxon>Deinococcales</taxon>
        <taxon>Deinococcaceae</taxon>
        <taxon>Deinococcus</taxon>
    </lineage>
</organism>
<keyword evidence="4" id="KW-1185">Reference proteome</keyword>
<dbReference type="SUPFAM" id="SSF52540">
    <property type="entry name" value="P-loop containing nucleoside triphosphate hydrolases"/>
    <property type="match status" value="1"/>
</dbReference>
<evidence type="ECO:0000256" key="1">
    <source>
        <dbReference type="SAM" id="MobiDB-lite"/>
    </source>
</evidence>
<evidence type="ECO:0000259" key="2">
    <source>
        <dbReference type="Pfam" id="PF13614"/>
    </source>
</evidence>
<feature type="domain" description="AAA" evidence="2">
    <location>
        <begin position="20"/>
        <end position="99"/>
    </location>
</feature>
<dbReference type="Pfam" id="PF13614">
    <property type="entry name" value="AAA_31"/>
    <property type="match status" value="1"/>
</dbReference>
<comment type="caution">
    <text evidence="3">The sequence shown here is derived from an EMBL/GenBank/DDBJ whole genome shotgun (WGS) entry which is preliminary data.</text>
</comment>
<dbReference type="PANTHER" id="PTHR13696:SF52">
    <property type="entry name" value="PARA FAMILY PROTEIN CT_582"/>
    <property type="match status" value="1"/>
</dbReference>
<dbReference type="EMBL" id="JBHUMK010000014">
    <property type="protein sequence ID" value="MFD2608684.1"/>
    <property type="molecule type" value="Genomic_DNA"/>
</dbReference>
<dbReference type="PANTHER" id="PTHR13696">
    <property type="entry name" value="P-LOOP CONTAINING NUCLEOSIDE TRIPHOSPHATE HYDROLASE"/>
    <property type="match status" value="1"/>
</dbReference>
<reference evidence="4" key="1">
    <citation type="journal article" date="2019" name="Int. J. Syst. Evol. Microbiol.">
        <title>The Global Catalogue of Microorganisms (GCM) 10K type strain sequencing project: providing services to taxonomists for standard genome sequencing and annotation.</title>
        <authorList>
            <consortium name="The Broad Institute Genomics Platform"/>
            <consortium name="The Broad Institute Genome Sequencing Center for Infectious Disease"/>
            <person name="Wu L."/>
            <person name="Ma J."/>
        </authorList>
    </citation>
    <scope>NUCLEOTIDE SEQUENCE [LARGE SCALE GENOMIC DNA]</scope>
    <source>
        <strain evidence="4">KCTC 33842</strain>
    </source>
</reference>
<gene>
    <name evidence="3" type="ORF">ACFSR9_04410</name>
</gene>
<dbReference type="RefSeq" id="WP_386843427.1">
    <property type="nucleotide sequence ID" value="NZ_JBHUMK010000014.1"/>
</dbReference>
<evidence type="ECO:0000313" key="3">
    <source>
        <dbReference type="EMBL" id="MFD2608684.1"/>
    </source>
</evidence>
<feature type="region of interest" description="Disordered" evidence="1">
    <location>
        <begin position="152"/>
        <end position="187"/>
    </location>
</feature>
<dbReference type="Gene3D" id="3.40.50.300">
    <property type="entry name" value="P-loop containing nucleotide triphosphate hydrolases"/>
    <property type="match status" value="1"/>
</dbReference>
<dbReference type="InterPro" id="IPR025669">
    <property type="entry name" value="AAA_dom"/>
</dbReference>
<proteinExistence type="predicted"/>
<dbReference type="CDD" id="cd02042">
    <property type="entry name" value="ParAB_family"/>
    <property type="match status" value="1"/>
</dbReference>
<accession>A0ABW5P0A8</accession>
<sequence length="187" mass="20660">MSNLNRVPADVIEQLPPEAHYGRVDLLPGSIRLIDVQDRMQDIAARSHYAVNPMEVVRKHVAPHFGAFDYVLIDCPPNLGFVTQNGLEVSDHYLIPTIPDRLIRFQIESRRCPGAILRGAHGKNTVLRRWTGSLRLSGCSGIGLKPYEHLRDSADRGTHRGDPAGTRPGNPVSGRGRHQVPGQQQSA</sequence>